<evidence type="ECO:0000313" key="10">
    <source>
        <dbReference type="Proteomes" id="UP000790347"/>
    </source>
</evidence>
<feature type="region of interest" description="Disordered" evidence="7">
    <location>
        <begin position="415"/>
        <end position="439"/>
    </location>
</feature>
<dbReference type="SUPFAM" id="SSF46689">
    <property type="entry name" value="Homeodomain-like"/>
    <property type="match status" value="1"/>
</dbReference>
<reference evidence="9" key="2">
    <citation type="journal article" date="2022" name="Res Sq">
        <title>Comparative Genomics Reveals Insights into the Divergent Evolution of Astigmatic Mites and Household Pest Adaptations.</title>
        <authorList>
            <person name="Xiong Q."/>
            <person name="Wan A.T.-Y."/>
            <person name="Liu X.-Y."/>
            <person name="Fung C.S.-H."/>
            <person name="Xiao X."/>
            <person name="Malainual N."/>
            <person name="Hou J."/>
            <person name="Wang L."/>
            <person name="Wang M."/>
            <person name="Yang K."/>
            <person name="Cui Y."/>
            <person name="Leung E."/>
            <person name="Nong W."/>
            <person name="Shin S.-K."/>
            <person name="Au S."/>
            <person name="Jeong K.Y."/>
            <person name="Chew F.T."/>
            <person name="Hui J."/>
            <person name="Leung T.F."/>
            <person name="Tungtrongchitr A."/>
            <person name="Zhong N."/>
            <person name="Liu Z."/>
            <person name="Tsui S."/>
        </authorList>
    </citation>
    <scope>NUCLEOTIDE SEQUENCE</scope>
    <source>
        <strain evidence="9">Derf</strain>
        <tissue evidence="9">Whole organism</tissue>
    </source>
</reference>
<dbReference type="PROSITE" id="PS00027">
    <property type="entry name" value="HOMEOBOX_1"/>
    <property type="match status" value="1"/>
</dbReference>
<evidence type="ECO:0000256" key="7">
    <source>
        <dbReference type="SAM" id="MobiDB-lite"/>
    </source>
</evidence>
<dbReference type="InterPro" id="IPR009057">
    <property type="entry name" value="Homeodomain-like_sf"/>
</dbReference>
<dbReference type="GO" id="GO:0005634">
    <property type="term" value="C:nucleus"/>
    <property type="evidence" value="ECO:0007669"/>
    <property type="project" value="UniProtKB-SubCell"/>
</dbReference>
<evidence type="ECO:0000256" key="4">
    <source>
        <dbReference type="ARBA" id="ARBA00023242"/>
    </source>
</evidence>
<comment type="subcellular location">
    <subcellularLocation>
        <location evidence="1 5 6">Nucleus</location>
    </subcellularLocation>
</comment>
<dbReference type="InterPro" id="IPR020479">
    <property type="entry name" value="HD_metazoa"/>
</dbReference>
<dbReference type="AlphaFoldDB" id="A0A922IHA6"/>
<feature type="region of interest" description="Disordered" evidence="7">
    <location>
        <begin position="349"/>
        <end position="378"/>
    </location>
</feature>
<evidence type="ECO:0000256" key="6">
    <source>
        <dbReference type="RuleBase" id="RU000682"/>
    </source>
</evidence>
<proteinExistence type="predicted"/>
<feature type="compositionally biased region" description="Acidic residues" evidence="7">
    <location>
        <begin position="415"/>
        <end position="431"/>
    </location>
</feature>
<feature type="domain" description="Homeobox" evidence="8">
    <location>
        <begin position="290"/>
        <end position="350"/>
    </location>
</feature>
<gene>
    <name evidence="9" type="primary">NKX3-2</name>
    <name evidence="9" type="ORF">DERF_003666</name>
</gene>
<evidence type="ECO:0000256" key="1">
    <source>
        <dbReference type="ARBA" id="ARBA00004123"/>
    </source>
</evidence>
<dbReference type="Pfam" id="PF00046">
    <property type="entry name" value="Homeodomain"/>
    <property type="match status" value="1"/>
</dbReference>
<feature type="DNA-binding region" description="Homeobox" evidence="5">
    <location>
        <begin position="292"/>
        <end position="351"/>
    </location>
</feature>
<accession>A0A922IHA6</accession>
<evidence type="ECO:0000256" key="5">
    <source>
        <dbReference type="PROSITE-ProRule" id="PRU00108"/>
    </source>
</evidence>
<dbReference type="InterPro" id="IPR017970">
    <property type="entry name" value="Homeobox_CS"/>
</dbReference>
<dbReference type="InterPro" id="IPR050394">
    <property type="entry name" value="Homeobox_NK-like"/>
</dbReference>
<evidence type="ECO:0000313" key="9">
    <source>
        <dbReference type="EMBL" id="KAH9529803.1"/>
    </source>
</evidence>
<evidence type="ECO:0000256" key="3">
    <source>
        <dbReference type="ARBA" id="ARBA00023155"/>
    </source>
</evidence>
<name>A0A922IHA6_DERFA</name>
<keyword evidence="10" id="KW-1185">Reference proteome</keyword>
<feature type="compositionally biased region" description="Polar residues" evidence="7">
    <location>
        <begin position="253"/>
        <end position="268"/>
    </location>
</feature>
<keyword evidence="2 5" id="KW-0238">DNA-binding</keyword>
<keyword evidence="4 5" id="KW-0539">Nucleus</keyword>
<keyword evidence="3 5" id="KW-0371">Homeobox</keyword>
<organism evidence="9 10">
    <name type="scientific">Dermatophagoides farinae</name>
    <name type="common">American house dust mite</name>
    <dbReference type="NCBI Taxonomy" id="6954"/>
    <lineage>
        <taxon>Eukaryota</taxon>
        <taxon>Metazoa</taxon>
        <taxon>Ecdysozoa</taxon>
        <taxon>Arthropoda</taxon>
        <taxon>Chelicerata</taxon>
        <taxon>Arachnida</taxon>
        <taxon>Acari</taxon>
        <taxon>Acariformes</taxon>
        <taxon>Sarcoptiformes</taxon>
        <taxon>Astigmata</taxon>
        <taxon>Psoroptidia</taxon>
        <taxon>Analgoidea</taxon>
        <taxon>Pyroglyphidae</taxon>
        <taxon>Dermatophagoidinae</taxon>
        <taxon>Dermatophagoides</taxon>
    </lineage>
</organism>
<evidence type="ECO:0000256" key="2">
    <source>
        <dbReference type="ARBA" id="ARBA00023125"/>
    </source>
</evidence>
<evidence type="ECO:0000259" key="8">
    <source>
        <dbReference type="PROSITE" id="PS50071"/>
    </source>
</evidence>
<dbReference type="GO" id="GO:0000981">
    <property type="term" value="F:DNA-binding transcription factor activity, RNA polymerase II-specific"/>
    <property type="evidence" value="ECO:0007669"/>
    <property type="project" value="InterPro"/>
</dbReference>
<comment type="caution">
    <text evidence="9">The sequence shown here is derived from an EMBL/GenBank/DDBJ whole genome shotgun (WGS) entry which is preliminary data.</text>
</comment>
<dbReference type="CDD" id="cd00086">
    <property type="entry name" value="homeodomain"/>
    <property type="match status" value="1"/>
</dbReference>
<dbReference type="SMART" id="SM00389">
    <property type="entry name" value="HOX"/>
    <property type="match status" value="1"/>
</dbReference>
<feature type="region of interest" description="Disordered" evidence="7">
    <location>
        <begin position="25"/>
        <end position="49"/>
    </location>
</feature>
<feature type="compositionally biased region" description="Low complexity" evidence="7">
    <location>
        <begin position="276"/>
        <end position="287"/>
    </location>
</feature>
<dbReference type="EMBL" id="ASGP02000001">
    <property type="protein sequence ID" value="KAH9529803.1"/>
    <property type="molecule type" value="Genomic_DNA"/>
</dbReference>
<dbReference type="InterPro" id="IPR001356">
    <property type="entry name" value="HD"/>
</dbReference>
<dbReference type="PANTHER" id="PTHR24340:SF73">
    <property type="entry name" value="HOMEOBOX PROTEIN BAGPIPE-RELATED"/>
    <property type="match status" value="1"/>
</dbReference>
<sequence length="490" mass="56537">MMHEQQQQNLNSNPFSISSLLKRKDDDRDHSRLELSQQQPGGNDELNPIPIARLIESTTTTTGLNETIINDNTSSLNSIAISDRTSSVHSHHHHHQLQSIISHDDFNIAIQAAAEQFYSNFHSWIHHRSTATTSIPVMVNHNDHHHHQTQTLPPTSTTIVDHHQNLLEMYHQYMLSSSSSSSLYNSQKFLMNNDNRLLKNCNLLRKFHIFNEQNSSPQHQQPQQQSLELKAENMTTTSSSLSIKDMTTDFNHRNQSTSGRHCMNNNKIRPSLESHNSNNNLNNQLNKPKTKKKRSRAAFSHAQVYELEKRFNHQKYLSGPERSELARTLKLTETQVKIWFQNRRYKTKRKLQQSSMQQQHHQQRLRNDSLNNDETTTTITIQPQTAMTMMIGKRSSMNPDSNDSQNLLIDVDVDVDVDDNDDDDDDDDDVNEDHMDENGQIGIKSGHFDIINTDFHDDNNSGSNNVVDDDDDDVNQLRFTTRGLFSQWFL</sequence>
<dbReference type="PROSITE" id="PS50071">
    <property type="entry name" value="HOMEOBOX_2"/>
    <property type="match status" value="1"/>
</dbReference>
<dbReference type="Proteomes" id="UP000790347">
    <property type="component" value="Unassembled WGS sequence"/>
</dbReference>
<feature type="region of interest" description="Disordered" evidence="7">
    <location>
        <begin position="250"/>
        <end position="297"/>
    </location>
</feature>
<dbReference type="PRINTS" id="PR00024">
    <property type="entry name" value="HOMEOBOX"/>
</dbReference>
<dbReference type="Gene3D" id="1.10.10.60">
    <property type="entry name" value="Homeodomain-like"/>
    <property type="match status" value="1"/>
</dbReference>
<dbReference type="GO" id="GO:0000978">
    <property type="term" value="F:RNA polymerase II cis-regulatory region sequence-specific DNA binding"/>
    <property type="evidence" value="ECO:0007669"/>
    <property type="project" value="TreeGrafter"/>
</dbReference>
<protein>
    <submittedName>
        <fullName evidence="9">NK3 homeobox 2</fullName>
    </submittedName>
</protein>
<dbReference type="GO" id="GO:0030154">
    <property type="term" value="P:cell differentiation"/>
    <property type="evidence" value="ECO:0007669"/>
    <property type="project" value="TreeGrafter"/>
</dbReference>
<reference evidence="9" key="1">
    <citation type="submission" date="2013-05" db="EMBL/GenBank/DDBJ databases">
        <authorList>
            <person name="Yim A.K.Y."/>
            <person name="Chan T.F."/>
            <person name="Ji K.M."/>
            <person name="Liu X.Y."/>
            <person name="Zhou J.W."/>
            <person name="Li R.Q."/>
            <person name="Yang K.Y."/>
            <person name="Li J."/>
            <person name="Li M."/>
            <person name="Law P.T.W."/>
            <person name="Wu Y.L."/>
            <person name="Cai Z.L."/>
            <person name="Qin H."/>
            <person name="Bao Y."/>
            <person name="Leung R.K.K."/>
            <person name="Ng P.K.S."/>
            <person name="Zou J."/>
            <person name="Zhong X.J."/>
            <person name="Ran P.X."/>
            <person name="Zhong N.S."/>
            <person name="Liu Z.G."/>
            <person name="Tsui S.K.W."/>
        </authorList>
    </citation>
    <scope>NUCLEOTIDE SEQUENCE</scope>
    <source>
        <strain evidence="9">Derf</strain>
        <tissue evidence="9">Whole organism</tissue>
    </source>
</reference>
<dbReference type="PANTHER" id="PTHR24340">
    <property type="entry name" value="HOMEOBOX PROTEIN NKX"/>
    <property type="match status" value="1"/>
</dbReference>